<evidence type="ECO:0000256" key="1">
    <source>
        <dbReference type="SAM" id="MobiDB-lite"/>
    </source>
</evidence>
<dbReference type="AlphaFoldDB" id="A0A9P7BEB6"/>
<proteinExistence type="predicted"/>
<evidence type="ECO:0000313" key="3">
    <source>
        <dbReference type="Proteomes" id="UP000697127"/>
    </source>
</evidence>
<sequence length="91" mass="10624">METPFEIPYSIIEDGPDARHTRLLRPYIEKLIKRDIQQPVHSNPFNRFNITRDEIREETLEYWISDDDENANGNSGSDSESSDSDNLNNQI</sequence>
<organism evidence="2 3">
    <name type="scientific">Pichia californica</name>
    <dbReference type="NCBI Taxonomy" id="460514"/>
    <lineage>
        <taxon>Eukaryota</taxon>
        <taxon>Fungi</taxon>
        <taxon>Dikarya</taxon>
        <taxon>Ascomycota</taxon>
        <taxon>Saccharomycotina</taxon>
        <taxon>Pichiomycetes</taxon>
        <taxon>Pichiales</taxon>
        <taxon>Pichiaceae</taxon>
        <taxon>Pichia</taxon>
    </lineage>
</organism>
<name>A0A9P7BEB6_9ASCO</name>
<feature type="non-terminal residue" evidence="2">
    <location>
        <position position="91"/>
    </location>
</feature>
<reference evidence="2" key="1">
    <citation type="submission" date="2020-11" db="EMBL/GenBank/DDBJ databases">
        <title>Kefir isolates.</title>
        <authorList>
            <person name="Marcisauskas S."/>
            <person name="Kim Y."/>
            <person name="Blasche S."/>
        </authorList>
    </citation>
    <scope>NUCLEOTIDE SEQUENCE</scope>
    <source>
        <strain evidence="2">Olga-1</strain>
    </source>
</reference>
<feature type="region of interest" description="Disordered" evidence="1">
    <location>
        <begin position="61"/>
        <end position="91"/>
    </location>
</feature>
<evidence type="ECO:0000313" key="2">
    <source>
        <dbReference type="EMBL" id="KAG0686930.1"/>
    </source>
</evidence>
<dbReference type="Proteomes" id="UP000697127">
    <property type="component" value="Unassembled WGS sequence"/>
</dbReference>
<accession>A0A9P7BEB6</accession>
<comment type="caution">
    <text evidence="2">The sequence shown here is derived from an EMBL/GenBank/DDBJ whole genome shotgun (WGS) entry which is preliminary data.</text>
</comment>
<protein>
    <submittedName>
        <fullName evidence="2">Uncharacterized protein</fullName>
    </submittedName>
</protein>
<dbReference type="EMBL" id="PUHW01000347">
    <property type="protein sequence ID" value="KAG0686930.1"/>
    <property type="molecule type" value="Genomic_DNA"/>
</dbReference>
<feature type="compositionally biased region" description="Low complexity" evidence="1">
    <location>
        <begin position="71"/>
        <end position="91"/>
    </location>
</feature>
<keyword evidence="3" id="KW-1185">Reference proteome</keyword>
<gene>
    <name evidence="2" type="ORF">C6P40_003134</name>
</gene>